<dbReference type="Gene3D" id="2.60.40.150">
    <property type="entry name" value="C2 domain"/>
    <property type="match status" value="3"/>
</dbReference>
<keyword evidence="16" id="KW-1185">Reference proteome</keyword>
<reference evidence="15" key="1">
    <citation type="submission" date="2022-02" db="EMBL/GenBank/DDBJ databases">
        <authorList>
            <person name="Henning P.M."/>
            <person name="McCubbin A.G."/>
            <person name="Shore J.S."/>
        </authorList>
    </citation>
    <scope>NUCLEOTIDE SEQUENCE</scope>
    <source>
        <strain evidence="15">F60SS</strain>
        <tissue evidence="15">Leaves</tissue>
    </source>
</reference>
<keyword evidence="9" id="KW-0687">Ribonucleoprotein</keyword>
<evidence type="ECO:0000313" key="15">
    <source>
        <dbReference type="EMBL" id="KAJ4827217.1"/>
    </source>
</evidence>
<reference evidence="15" key="2">
    <citation type="journal article" date="2023" name="Plants (Basel)">
        <title>Annotation of the Turnera subulata (Passifloraceae) Draft Genome Reveals the S-Locus Evolved after the Divergence of Turneroideae from Passifloroideae in a Stepwise Manner.</title>
        <authorList>
            <person name="Henning P.M."/>
            <person name="Roalson E.H."/>
            <person name="Mir W."/>
            <person name="McCubbin A.G."/>
            <person name="Shore J.S."/>
        </authorList>
    </citation>
    <scope>NUCLEOTIDE SEQUENCE</scope>
    <source>
        <strain evidence="15">F60SS</strain>
    </source>
</reference>
<feature type="coiled-coil region" evidence="11">
    <location>
        <begin position="1187"/>
        <end position="1214"/>
    </location>
</feature>
<dbReference type="Pfam" id="PF01985">
    <property type="entry name" value="CRS1_YhbY"/>
    <property type="match status" value="3"/>
</dbReference>
<dbReference type="GO" id="GO:0009507">
    <property type="term" value="C:chloroplast"/>
    <property type="evidence" value="ECO:0007669"/>
    <property type="project" value="UniProtKB-SubCell"/>
</dbReference>
<comment type="subcellular location">
    <subcellularLocation>
        <location evidence="1">Plastid</location>
        <location evidence="1">Chloroplast</location>
    </subcellularLocation>
</comment>
<evidence type="ECO:0000256" key="8">
    <source>
        <dbReference type="ARBA" id="ARBA00023187"/>
    </source>
</evidence>
<dbReference type="FunFam" id="3.30.110.60:FF:000002">
    <property type="entry name" value="CRS2-associated factor 1, chloroplastic"/>
    <property type="match status" value="2"/>
</dbReference>
<keyword evidence="11" id="KW-0175">Coiled coil</keyword>
<evidence type="ECO:0000256" key="10">
    <source>
        <dbReference type="PROSITE-ProRule" id="PRU00626"/>
    </source>
</evidence>
<dbReference type="SUPFAM" id="SSF75471">
    <property type="entry name" value="YhbY-like"/>
    <property type="match status" value="3"/>
</dbReference>
<evidence type="ECO:0000256" key="11">
    <source>
        <dbReference type="SAM" id="Coils"/>
    </source>
</evidence>
<dbReference type="InterPro" id="IPR000008">
    <property type="entry name" value="C2_dom"/>
</dbReference>
<keyword evidence="8" id="KW-0508">mRNA splicing</keyword>
<evidence type="ECO:0000256" key="4">
    <source>
        <dbReference type="ARBA" id="ARBA00022664"/>
    </source>
</evidence>
<dbReference type="SMART" id="SM00239">
    <property type="entry name" value="C2"/>
    <property type="match status" value="3"/>
</dbReference>
<dbReference type="InterPro" id="IPR035920">
    <property type="entry name" value="YhbY-like_sf"/>
</dbReference>
<evidence type="ECO:0000259" key="13">
    <source>
        <dbReference type="PROSITE" id="PS50004"/>
    </source>
</evidence>
<proteinExistence type="predicted"/>
<dbReference type="GO" id="GO:0000373">
    <property type="term" value="P:Group II intron splicing"/>
    <property type="evidence" value="ECO:0007669"/>
    <property type="project" value="UniProtKB-ARBA"/>
</dbReference>
<keyword evidence="3" id="KW-0934">Plastid</keyword>
<evidence type="ECO:0000256" key="2">
    <source>
        <dbReference type="ARBA" id="ARBA00022528"/>
    </source>
</evidence>
<dbReference type="OrthoDB" id="270970at2759"/>
<feature type="compositionally biased region" description="Low complexity" evidence="12">
    <location>
        <begin position="729"/>
        <end position="751"/>
    </location>
</feature>
<protein>
    <recommendedName>
        <fullName evidence="17">C2 domain-containing protein</fullName>
    </recommendedName>
</protein>
<dbReference type="Proteomes" id="UP001141552">
    <property type="component" value="Unassembled WGS sequence"/>
</dbReference>
<feature type="region of interest" description="Disordered" evidence="12">
    <location>
        <begin position="1489"/>
        <end position="1532"/>
    </location>
</feature>
<feature type="compositionally biased region" description="Acidic residues" evidence="12">
    <location>
        <begin position="1513"/>
        <end position="1532"/>
    </location>
</feature>
<dbReference type="SMART" id="SM01103">
    <property type="entry name" value="CRS1_YhbY"/>
    <property type="match status" value="3"/>
</dbReference>
<evidence type="ECO:0000256" key="3">
    <source>
        <dbReference type="ARBA" id="ARBA00022640"/>
    </source>
</evidence>
<keyword evidence="5" id="KW-0677">Repeat</keyword>
<feature type="domain" description="CRM" evidence="14">
    <location>
        <begin position="1344"/>
        <end position="1444"/>
    </location>
</feature>
<dbReference type="SUPFAM" id="SSF49562">
    <property type="entry name" value="C2 domain (Calcium/lipid-binding domain, CaLB)"/>
    <property type="match status" value="3"/>
</dbReference>
<sequence length="1579" mass="179257">MVRRRRGTGFSLEEAVESFNDLLKERPYLPFLLPLILIFWGIERWVFSFSSWVPLYCNHQNQILVDDINRKWKRAILSNSPTTPLEQCEWLNKLLTEIWPNYMNPRISSRFSSMVERIMHLGFDWDTSDMSILLLAKLAKPLMGTARIVINSLHVKGEVKVFTDTLVKTMVEPRRRCYSLPAVDLRKKAIGGIIYVTVISASKLSRSSKKGSPPRRQQTYTENGSSEEDFDDKDLRTFVEVELGQLTRRTVERPGSSPQWDSTFNMILHEETGILRFNLYNRIPGNVKYDYLSSCEIKTKYVADDSTTFWAIGPDSSAIAKHAEFCGKEVEMTVPFEGIDSGELKVKLVLKEWHFSDGSHSWNQSRLGSQQSLYGSSNLLPKTGRKINVTVVEAKDLNSRERSGKLDPYAKLQYGKIIRKTWTAHASNPVWNQKFEFDEIESDEYLQIKCYNEEKFGDESIGSARVNLEGLVDGSVRDMWVPLEKVNSGELRLQLEVVGVDDCEGSRGSTGGASNGWIELVLIEAKDLIAADLRGTSDPYVRVQYGNLKKRTKVMYKTLHPQWNQTLEFPDDGSPLELHVKDHNALLPTSSIGNCVVEYQRLPPNQMSDKWIPLQGVKRGEIHIQITRKIPEPQRAPSLDSEASLSKSRQISTQMKMLMIKFQSLIEEGNLEALSTALSEMESLEDMQEEYMMSFAAAKFTELPLRTSYHSLFSSSTPKKPTLHSLKKPFTASSSSSINTNTRRNPNPTAPWIAKWPRDTPPAESQPNGRPKPTSPPPPPDKPARPRNAIDRIVLRLRNIGVGSDDEADGEGTETEAKGGDFAPLSGEERLGDLLKRDWVRPDKILSDDEESDDDVALPWEREDVGTEGEVWDAAMMRKRRVKAPTLAELTLEDVELRRLRRLGMLVRERITIPKAGLTKEVMEKIHKKWRKEELVRLKFHEVLAHDMKTAQELVERRTGGLVIWKAGSVMMVYRGADYQGPQAKPETLESENGAHFVPDVSSAARELKGSGEDVGGGLSLEKSEVELRKIERSEKVMTEEEIEYNSLLDGLGPRFEEWWGTGVLPVDADLLPQKVPGYKPPVRLLPTGMRAGLTNAEMTSFRKLAKSLPCHFALGRNRNHQGLAVAIVKLWEKSLIVKIAVKRGIQNTNNKIMADEIKLLTGGVLLLRNKYYIVIYRGKDFLPTSVATAVAERQEMTKQIQDVEEKVRNKELDAEPAEDYKGKVLAGTLAEFYEAQARWGREVSAEEREKMIEEDSKAKQAKLVKKIEHKLALAQAKRLRAARLLAKIETSMIPSGPDFDQETITEEERIMFRKAQAKRLRAARLLAKIETSMIPSGPDFDQETITEEERIMFRKVGLRMKAYLPIGVRGVFDGVIENMHLHWKYRELVKLISKQKTLAFVEDTAKLLEYESGGILVAIERVPKGFALIYYRGKNYKRPVSIRPRNLLNKAKALKRSVALQRHEGLSQHIAELEENIKKMKSELGLSLEEDDENNWNSEEDGQKKHVSEITPSEDEASLSGSEWEDEDDDEFDIDSEAEEDFEFSSFESKNELYIGLCNPILCIGIEWLTEMSMILSP</sequence>
<feature type="non-terminal residue" evidence="15">
    <location>
        <position position="1579"/>
    </location>
</feature>
<dbReference type="EMBL" id="JAKUCV010006464">
    <property type="protein sequence ID" value="KAJ4827217.1"/>
    <property type="molecule type" value="Genomic_DNA"/>
</dbReference>
<dbReference type="CDD" id="cd00030">
    <property type="entry name" value="C2"/>
    <property type="match status" value="3"/>
</dbReference>
<evidence type="ECO:0000256" key="12">
    <source>
        <dbReference type="SAM" id="MobiDB-lite"/>
    </source>
</evidence>
<accession>A0A9Q0F9G4</accession>
<evidence type="ECO:0000259" key="14">
    <source>
        <dbReference type="PROSITE" id="PS51295"/>
    </source>
</evidence>
<evidence type="ECO:0000256" key="7">
    <source>
        <dbReference type="ARBA" id="ARBA00022946"/>
    </source>
</evidence>
<dbReference type="PANTHER" id="PTHR47264">
    <property type="entry name" value="OS01G0128800 PROTEIN"/>
    <property type="match status" value="1"/>
</dbReference>
<organism evidence="15 16">
    <name type="scientific">Turnera subulata</name>
    <dbReference type="NCBI Taxonomy" id="218843"/>
    <lineage>
        <taxon>Eukaryota</taxon>
        <taxon>Viridiplantae</taxon>
        <taxon>Streptophyta</taxon>
        <taxon>Embryophyta</taxon>
        <taxon>Tracheophyta</taxon>
        <taxon>Spermatophyta</taxon>
        <taxon>Magnoliopsida</taxon>
        <taxon>eudicotyledons</taxon>
        <taxon>Gunneridae</taxon>
        <taxon>Pentapetalae</taxon>
        <taxon>rosids</taxon>
        <taxon>fabids</taxon>
        <taxon>Malpighiales</taxon>
        <taxon>Passifloraceae</taxon>
        <taxon>Turnera</taxon>
    </lineage>
</organism>
<feature type="compositionally biased region" description="Acidic residues" evidence="12">
    <location>
        <begin position="804"/>
        <end position="814"/>
    </location>
</feature>
<keyword evidence="6 10" id="KW-0694">RNA-binding</keyword>
<name>A0A9Q0F9G4_9ROSI</name>
<feature type="region of interest" description="Disordered" evidence="12">
    <location>
        <begin position="206"/>
        <end position="230"/>
    </location>
</feature>
<feature type="domain" description="CRM" evidence="14">
    <location>
        <begin position="1092"/>
        <end position="1189"/>
    </location>
</feature>
<comment type="caution">
    <text evidence="15">The sequence shown here is derived from an EMBL/GenBank/DDBJ whole genome shotgun (WGS) entry which is preliminary data.</text>
</comment>
<dbReference type="PROSITE" id="PS50004">
    <property type="entry name" value="C2"/>
    <property type="match status" value="2"/>
</dbReference>
<keyword evidence="7" id="KW-0809">Transit peptide</keyword>
<keyword evidence="4" id="KW-0507">mRNA processing</keyword>
<dbReference type="Gene3D" id="3.30.110.60">
    <property type="entry name" value="YhbY-like"/>
    <property type="match status" value="3"/>
</dbReference>
<evidence type="ECO:0000256" key="6">
    <source>
        <dbReference type="ARBA" id="ARBA00022884"/>
    </source>
</evidence>
<dbReference type="InterPro" id="IPR001890">
    <property type="entry name" value="RNA-binding_CRM"/>
</dbReference>
<dbReference type="InterPro" id="IPR035892">
    <property type="entry name" value="C2_domain_sf"/>
</dbReference>
<feature type="compositionally biased region" description="Acidic residues" evidence="12">
    <location>
        <begin position="1489"/>
        <end position="1501"/>
    </location>
</feature>
<gene>
    <name evidence="15" type="ORF">Tsubulata_040205</name>
</gene>
<dbReference type="Pfam" id="PF00168">
    <property type="entry name" value="C2"/>
    <property type="match status" value="3"/>
</dbReference>
<evidence type="ECO:0000256" key="1">
    <source>
        <dbReference type="ARBA" id="ARBA00004229"/>
    </source>
</evidence>
<feature type="domain" description="CRM" evidence="14">
    <location>
        <begin position="890"/>
        <end position="986"/>
    </location>
</feature>
<evidence type="ECO:0000313" key="16">
    <source>
        <dbReference type="Proteomes" id="UP001141552"/>
    </source>
</evidence>
<dbReference type="PROSITE" id="PS51295">
    <property type="entry name" value="CRM"/>
    <property type="match status" value="3"/>
</dbReference>
<dbReference type="GO" id="GO:0003723">
    <property type="term" value="F:RNA binding"/>
    <property type="evidence" value="ECO:0007669"/>
    <property type="project" value="UniProtKB-UniRule"/>
</dbReference>
<evidence type="ECO:0008006" key="17">
    <source>
        <dbReference type="Google" id="ProtNLM"/>
    </source>
</evidence>
<feature type="region of interest" description="Disordered" evidence="12">
    <location>
        <begin position="713"/>
        <end position="827"/>
    </location>
</feature>
<evidence type="ECO:0000256" key="5">
    <source>
        <dbReference type="ARBA" id="ARBA00022737"/>
    </source>
</evidence>
<feature type="domain" description="C2" evidence="13">
    <location>
        <begin position="487"/>
        <end position="612"/>
    </location>
</feature>
<dbReference type="GO" id="GO:0006397">
    <property type="term" value="P:mRNA processing"/>
    <property type="evidence" value="ECO:0007669"/>
    <property type="project" value="UniProtKB-KW"/>
</dbReference>
<dbReference type="PANTHER" id="PTHR47264:SF3">
    <property type="entry name" value="SYNAPTOTAGMIN-5 ISOFORM X1"/>
    <property type="match status" value="1"/>
</dbReference>
<feature type="compositionally biased region" description="Basic and acidic residues" evidence="12">
    <location>
        <begin position="782"/>
        <end position="794"/>
    </location>
</feature>
<keyword evidence="2" id="KW-0150">Chloroplast</keyword>
<dbReference type="GO" id="GO:1990904">
    <property type="term" value="C:ribonucleoprotein complex"/>
    <property type="evidence" value="ECO:0007669"/>
    <property type="project" value="UniProtKB-KW"/>
</dbReference>
<feature type="domain" description="C2" evidence="13">
    <location>
        <begin position="365"/>
        <end position="481"/>
    </location>
</feature>
<dbReference type="FunFam" id="3.30.110.60:FF:000003">
    <property type="entry name" value="CRM-domain containing factor CFM3B, chloroplastic"/>
    <property type="match status" value="1"/>
</dbReference>
<evidence type="ECO:0000256" key="9">
    <source>
        <dbReference type="ARBA" id="ARBA00023274"/>
    </source>
</evidence>